<dbReference type="HOGENOM" id="CLU_024709_0_0_4"/>
<evidence type="ECO:0000313" key="2">
    <source>
        <dbReference type="EMBL" id="AEP37095.1"/>
    </source>
</evidence>
<gene>
    <name evidence="2" type="ordered locus">TASI_1354</name>
</gene>
<dbReference type="RefSeq" id="WP_014111989.1">
    <property type="nucleotide sequence ID" value="NC_016043.1"/>
</dbReference>
<sequence>MINTEALLIPNIAPRVGSLESGAMDNICDIDGITVGHFTLHEDKPHCIRSGVTVINPNKDKNLFIDKIPAAVSVINGFGKSYGLIQLEELGTIETPIALTNTFSVPIVAQAQIKRAIEINSEIGRSLPTVNSLVLECNDGFLNDIQALAINEEHYLKALSNCKTHIEQGAVGAGHGMKCFGFKGGIGSASRISAGLHKYTVGALVLSNFGALPNLRIAGLELGKKFVSHNVRGSEEAIIHDSHDKGSIIIIIATDAPLDSRQLKRLSLRAAAGLARTGSNFGHGSGDICVAFSNAYSLKQSDSMDMNESIATVNEGQINYLFDAAAEATEQAIINSLWFAKSTKGRDGNECRNLHEVIMENSSILGLL</sequence>
<reference evidence="2 3" key="2">
    <citation type="journal article" date="2012" name="PLoS ONE">
        <title>Genomic characterization of the taylorella genus.</title>
        <authorList>
            <person name="Hebert L."/>
            <person name="Moumen B."/>
            <person name="Pons N."/>
            <person name="Duquesne F."/>
            <person name="Breuil M.F."/>
            <person name="Goux D."/>
            <person name="Batto J.M."/>
            <person name="Laugier C."/>
            <person name="Renault P."/>
            <person name="Petry S."/>
        </authorList>
    </citation>
    <scope>NUCLEOTIDE SEQUENCE [LARGE SCALE GENOMIC DNA]</scope>
    <source>
        <strain evidence="2 3">MCE3</strain>
    </source>
</reference>
<organism evidence="2 3">
    <name type="scientific">Taylorella asinigenitalis (strain MCE3)</name>
    <dbReference type="NCBI Taxonomy" id="1008459"/>
    <lineage>
        <taxon>Bacteria</taxon>
        <taxon>Pseudomonadati</taxon>
        <taxon>Pseudomonadota</taxon>
        <taxon>Betaproteobacteria</taxon>
        <taxon>Burkholderiales</taxon>
        <taxon>Alcaligenaceae</taxon>
        <taxon>Taylorella</taxon>
    </lineage>
</organism>
<dbReference type="CDD" id="cd02253">
    <property type="entry name" value="DmpA"/>
    <property type="match status" value="1"/>
</dbReference>
<dbReference type="SUPFAM" id="SSF56266">
    <property type="entry name" value="DmpA/ArgJ-like"/>
    <property type="match status" value="1"/>
</dbReference>
<dbReference type="PANTHER" id="PTHR36512:SF3">
    <property type="entry name" value="BLR5678 PROTEIN"/>
    <property type="match status" value="1"/>
</dbReference>
<dbReference type="eggNOG" id="COG3191">
    <property type="taxonomic scope" value="Bacteria"/>
</dbReference>
<dbReference type="KEGG" id="tas:TASI_1354"/>
<proteinExistence type="inferred from homology"/>
<evidence type="ECO:0000313" key="3">
    <source>
        <dbReference type="Proteomes" id="UP000009284"/>
    </source>
</evidence>
<dbReference type="Proteomes" id="UP000009284">
    <property type="component" value="Chromosome"/>
</dbReference>
<accession>G4QA22</accession>
<dbReference type="PANTHER" id="PTHR36512">
    <property type="entry name" value="D-AMINOPEPTIDASE"/>
    <property type="match status" value="1"/>
</dbReference>
<dbReference type="STRING" id="1008459.TASI_1354"/>
<dbReference type="EMBL" id="CP003059">
    <property type="protein sequence ID" value="AEP37095.1"/>
    <property type="molecule type" value="Genomic_DNA"/>
</dbReference>
<dbReference type="OrthoDB" id="9770388at2"/>
<dbReference type="Pfam" id="PF03576">
    <property type="entry name" value="Peptidase_S58"/>
    <property type="match status" value="1"/>
</dbReference>
<dbReference type="AlphaFoldDB" id="G4QA22"/>
<dbReference type="GO" id="GO:0004177">
    <property type="term" value="F:aminopeptidase activity"/>
    <property type="evidence" value="ECO:0007669"/>
    <property type="project" value="TreeGrafter"/>
</dbReference>
<dbReference type="Gene3D" id="3.60.70.12">
    <property type="entry name" value="L-amino peptidase D-ALA esterase/amidase"/>
    <property type="match status" value="1"/>
</dbReference>
<dbReference type="InterPro" id="IPR016117">
    <property type="entry name" value="ArgJ-like_dom_sf"/>
</dbReference>
<comment type="similarity">
    <text evidence="1">Belongs to the peptidase S58 family.</text>
</comment>
<keyword evidence="3" id="KW-1185">Reference proteome</keyword>
<name>G4QA22_TAYAM</name>
<protein>
    <submittedName>
        <fullName evidence="2">Macromolecule metabolism protein</fullName>
    </submittedName>
</protein>
<evidence type="ECO:0000256" key="1">
    <source>
        <dbReference type="ARBA" id="ARBA00007068"/>
    </source>
</evidence>
<reference key="1">
    <citation type="submission" date="2011-09" db="EMBL/GenBank/DDBJ databases">
        <title>Genomic characterization of the Taylorella genus.</title>
        <authorList>
            <person name="Hebert L."/>
            <person name="Moumen B."/>
            <person name="Pons N."/>
            <person name="Duquesne F."/>
            <person name="Breuil M.-F."/>
            <person name="Goux D."/>
            <person name="Batto J.-M."/>
            <person name="Renault P."/>
            <person name="Laugier C."/>
            <person name="Petry S."/>
        </authorList>
    </citation>
    <scope>NUCLEOTIDE SEQUENCE</scope>
    <source>
        <strain>MCE3</strain>
    </source>
</reference>
<dbReference type="InterPro" id="IPR005321">
    <property type="entry name" value="Peptidase_S58_DmpA"/>
</dbReference>